<dbReference type="Proteomes" id="UP000637628">
    <property type="component" value="Unassembled WGS sequence"/>
</dbReference>
<dbReference type="Pfam" id="PF14431">
    <property type="entry name" value="YwqJ-deaminase"/>
    <property type="match status" value="1"/>
</dbReference>
<dbReference type="EMBL" id="BOML01000006">
    <property type="protein sequence ID" value="GID99427.1"/>
    <property type="molecule type" value="Genomic_DNA"/>
</dbReference>
<dbReference type="InterPro" id="IPR025850">
    <property type="entry name" value="SUKH-3"/>
</dbReference>
<protein>
    <recommendedName>
        <fullName evidence="3">YwqJ-like deaminase</fullName>
    </recommendedName>
</protein>
<accession>A0ABQ3YPE4</accession>
<dbReference type="RefSeq" id="WP_203724861.1">
    <property type="nucleotide sequence ID" value="NZ_BAAATX010000023.1"/>
</dbReference>
<dbReference type="Pfam" id="PF14433">
    <property type="entry name" value="SUKH-3"/>
    <property type="match status" value="1"/>
</dbReference>
<comment type="caution">
    <text evidence="1">The sequence shown here is derived from an EMBL/GenBank/DDBJ whole genome shotgun (WGS) entry which is preliminary data.</text>
</comment>
<evidence type="ECO:0008006" key="3">
    <source>
        <dbReference type="Google" id="ProtNLM"/>
    </source>
</evidence>
<evidence type="ECO:0000313" key="2">
    <source>
        <dbReference type="Proteomes" id="UP000637628"/>
    </source>
</evidence>
<organism evidence="1 2">
    <name type="scientific">Paractinoplanes durhamensis</name>
    <dbReference type="NCBI Taxonomy" id="113563"/>
    <lineage>
        <taxon>Bacteria</taxon>
        <taxon>Bacillati</taxon>
        <taxon>Actinomycetota</taxon>
        <taxon>Actinomycetes</taxon>
        <taxon>Micromonosporales</taxon>
        <taxon>Micromonosporaceae</taxon>
        <taxon>Paractinoplanes</taxon>
    </lineage>
</organism>
<proteinExistence type="predicted"/>
<gene>
    <name evidence="1" type="ORF">Adu01nite_07780</name>
</gene>
<name>A0ABQ3YPE4_9ACTN</name>
<keyword evidence="2" id="KW-1185">Reference proteome</keyword>
<reference evidence="1 2" key="1">
    <citation type="submission" date="2021-01" db="EMBL/GenBank/DDBJ databases">
        <title>Whole genome shotgun sequence of Actinoplanes durhamensis NBRC 14914.</title>
        <authorList>
            <person name="Komaki H."/>
            <person name="Tamura T."/>
        </authorList>
    </citation>
    <scope>NUCLEOTIDE SEQUENCE [LARGE SCALE GENOMIC DNA]</scope>
    <source>
        <strain evidence="1 2">NBRC 14914</strain>
    </source>
</reference>
<sequence length="410" mass="45047">MITLDEAEFIAEGWAHKQSIRRGYICTPHVDELALGYAVTMLLPTEVRTEPGEDITTVIDRDTGRLSHWPPASTAELDERYRERRDAAIGRHQTSDPVAELMREAFRRVSPSVAAHITLGDRLFRARGAKGDQELQHHPLVAQALAAIPAASAIRGAERHAELLVVSDVLYEADKARGVPLTVDEARNLLQQGQFETFHIRESGDPLGGEPARLCITCETVLVGLAVVSPTPRAERRLTSGTDPEPGRFPAEVAWELADRGWEPESREHRAKIGALAMAWVLAMPGAEFELELFPAAEAAITEFYGVIPNRSCPGVATRVRTFDIGLGGFRHLADALYELGILVGARLFPFGIEGHDEAVLAIDERGRVFALDQGGEWFIGETVEQAFTALLMGHPAARLHNDGTWRVQQ</sequence>
<dbReference type="InterPro" id="IPR025968">
    <property type="entry name" value="YwqJ_deaminase"/>
</dbReference>
<evidence type="ECO:0000313" key="1">
    <source>
        <dbReference type="EMBL" id="GID99427.1"/>
    </source>
</evidence>